<feature type="compositionally biased region" description="Low complexity" evidence="1">
    <location>
        <begin position="218"/>
        <end position="246"/>
    </location>
</feature>
<reference evidence="2 3" key="1">
    <citation type="submission" date="2024-09" db="EMBL/GenBank/DDBJ databases">
        <authorList>
            <person name="Sun Q."/>
            <person name="Mori K."/>
        </authorList>
    </citation>
    <scope>NUCLEOTIDE SEQUENCE [LARGE SCALE GENOMIC DNA]</scope>
    <source>
        <strain evidence="2 3">JCM 4557</strain>
    </source>
</reference>
<evidence type="ECO:0000313" key="2">
    <source>
        <dbReference type="EMBL" id="MFC0844734.1"/>
    </source>
</evidence>
<evidence type="ECO:0000256" key="1">
    <source>
        <dbReference type="SAM" id="MobiDB-lite"/>
    </source>
</evidence>
<comment type="caution">
    <text evidence="2">The sequence shown here is derived from an EMBL/GenBank/DDBJ whole genome shotgun (WGS) entry which is preliminary data.</text>
</comment>
<accession>A0ABV6TG13</accession>
<gene>
    <name evidence="2" type="ORF">ACFH04_13600</name>
</gene>
<keyword evidence="3" id="KW-1185">Reference proteome</keyword>
<feature type="region of interest" description="Disordered" evidence="1">
    <location>
        <begin position="211"/>
        <end position="246"/>
    </location>
</feature>
<protein>
    <submittedName>
        <fullName evidence="2">Uncharacterized protein</fullName>
    </submittedName>
</protein>
<sequence>MNADITLHLTTNDTITALPRGSGIRWAETALALAGFARHDDGRRVLSLHEPDTARTALARLAETAALCGATLVHSPGPHVGEVADRLADRLPGTWSTALVNLADDEQANLVYERLWDNEGPVDRALTQAYDTRSWGAILTASDGRALVLAERPGDEHYLAATLLDESYGDTVPADVTAPRSIAAESDFLHYAVRTRLLPAFEQGFPLRLPTDRDQVHSTAPSTDTVTPTTAALPAPAASAAPAPHR</sequence>
<dbReference type="Proteomes" id="UP001589887">
    <property type="component" value="Unassembled WGS sequence"/>
</dbReference>
<evidence type="ECO:0000313" key="3">
    <source>
        <dbReference type="Proteomes" id="UP001589887"/>
    </source>
</evidence>
<organism evidence="2 3">
    <name type="scientific">Streptomyces noboritoensis</name>
    <dbReference type="NCBI Taxonomy" id="67337"/>
    <lineage>
        <taxon>Bacteria</taxon>
        <taxon>Bacillati</taxon>
        <taxon>Actinomycetota</taxon>
        <taxon>Actinomycetes</taxon>
        <taxon>Kitasatosporales</taxon>
        <taxon>Streptomycetaceae</taxon>
        <taxon>Streptomyces</taxon>
    </lineage>
</organism>
<name>A0ABV6TG13_9ACTN</name>
<dbReference type="RefSeq" id="WP_394319177.1">
    <property type="nucleotide sequence ID" value="NZ_JBHMQV010000009.1"/>
</dbReference>
<dbReference type="EMBL" id="JBHMQV010000009">
    <property type="protein sequence ID" value="MFC0844734.1"/>
    <property type="molecule type" value="Genomic_DNA"/>
</dbReference>
<proteinExistence type="predicted"/>